<reference evidence="3 4" key="1">
    <citation type="submission" date="2019-09" db="EMBL/GenBank/DDBJ databases">
        <title>Vancomyinc resistant enterococci isolated from farm animals in Switzerland.</title>
        <authorList>
            <person name="Stevens M.J.A."/>
            <person name="Stephan R."/>
            <person name="Morach M."/>
            <person name="Nuesch-Inderbinen M."/>
        </authorList>
    </citation>
    <scope>NUCLEOTIDE SEQUENCE [LARGE SCALE GENOMIC DNA]</scope>
    <source>
        <strain evidence="3 4">GH27</strain>
    </source>
</reference>
<accession>A0A5N0Z364</accession>
<dbReference type="Proteomes" id="UP000326078">
    <property type="component" value="Unassembled WGS sequence"/>
</dbReference>
<name>A0A5N0Z364_9ENTE</name>
<dbReference type="SUPFAM" id="SSF52413">
    <property type="entry name" value="UDP-glucose/GDP-mannose dehydrogenase C-terminal domain"/>
    <property type="match status" value="1"/>
</dbReference>
<dbReference type="RefSeq" id="WP_146896251.1">
    <property type="nucleotide sequence ID" value="NZ_CP042597.1"/>
</dbReference>
<comment type="caution">
    <text evidence="3">The sequence shown here is derived from an EMBL/GenBank/DDBJ whole genome shotgun (WGS) entry which is preliminary data.</text>
</comment>
<dbReference type="Gene3D" id="1.10.1040.10">
    <property type="entry name" value="N-(1-d-carboxylethyl)-l-norvaline Dehydrogenase, domain 2"/>
    <property type="match status" value="1"/>
</dbReference>
<dbReference type="Gene3D" id="3.40.50.720">
    <property type="entry name" value="NAD(P)-binding Rossmann-like Domain"/>
    <property type="match status" value="1"/>
</dbReference>
<dbReference type="InterPro" id="IPR014026">
    <property type="entry name" value="UDP-Glc/GDP-Man_DH_dimer"/>
</dbReference>
<dbReference type="InterPro" id="IPR036220">
    <property type="entry name" value="UDP-Glc/GDP-Man_DH_C_sf"/>
</dbReference>
<evidence type="ECO:0000256" key="1">
    <source>
        <dbReference type="ARBA" id="ARBA00015132"/>
    </source>
</evidence>
<dbReference type="InterPro" id="IPR013328">
    <property type="entry name" value="6PGD_dom2"/>
</dbReference>
<dbReference type="EMBL" id="VYUT01000001">
    <property type="protein sequence ID" value="KAA9208738.1"/>
    <property type="molecule type" value="Genomic_DNA"/>
</dbReference>
<dbReference type="AlphaFoldDB" id="A0A5N0Z364"/>
<dbReference type="PANTHER" id="PTHR43750">
    <property type="entry name" value="UDP-GLUCOSE 6-DEHYDROGENASE TUAD"/>
    <property type="match status" value="1"/>
</dbReference>
<dbReference type="PANTHER" id="PTHR43750:SF2">
    <property type="entry name" value="UDP-GLUCOSE 6-DEHYDROGENASE"/>
    <property type="match status" value="1"/>
</dbReference>
<evidence type="ECO:0000313" key="3">
    <source>
        <dbReference type="EMBL" id="KAA9208738.1"/>
    </source>
</evidence>
<dbReference type="InterPro" id="IPR008927">
    <property type="entry name" value="6-PGluconate_DH-like_C_sf"/>
</dbReference>
<dbReference type="SUPFAM" id="SSF48179">
    <property type="entry name" value="6-phosphogluconate dehydrogenase C-terminal domain-like"/>
    <property type="match status" value="1"/>
</dbReference>
<dbReference type="Pfam" id="PF00984">
    <property type="entry name" value="UDPG_MGDP_dh"/>
    <property type="match status" value="1"/>
</dbReference>
<dbReference type="GO" id="GO:0051287">
    <property type="term" value="F:NAD binding"/>
    <property type="evidence" value="ECO:0007669"/>
    <property type="project" value="InterPro"/>
</dbReference>
<gene>
    <name evidence="3" type="ORF">F6X95_01235</name>
</gene>
<proteinExistence type="predicted"/>
<dbReference type="InterPro" id="IPR014027">
    <property type="entry name" value="UDP-Glc/GDP-Man_DH_C"/>
</dbReference>
<organism evidence="3 4">
    <name type="scientific">Enterococcus durans</name>
    <dbReference type="NCBI Taxonomy" id="53345"/>
    <lineage>
        <taxon>Bacteria</taxon>
        <taxon>Bacillati</taxon>
        <taxon>Bacillota</taxon>
        <taxon>Bacilli</taxon>
        <taxon>Lactobacillales</taxon>
        <taxon>Enterococcaceae</taxon>
        <taxon>Enterococcus</taxon>
    </lineage>
</organism>
<protein>
    <recommendedName>
        <fullName evidence="1">UDP-glucose 6-dehydrogenase</fullName>
    </recommendedName>
</protein>
<dbReference type="SMART" id="SM00984">
    <property type="entry name" value="UDPG_MGDP_dh_C"/>
    <property type="match status" value="1"/>
</dbReference>
<evidence type="ECO:0000259" key="2">
    <source>
        <dbReference type="SMART" id="SM00984"/>
    </source>
</evidence>
<sequence>MRIAYFNELDTFAETHGLSTRRIIQGMGWDDRIGNHYNNPSFGYGGYCLPKDSKQLEAHFHHTPQQLISTVVASNQTRKDFIVQQIMKKKPKTIGIYRLNMKQSSDNCRNSVMIDLIKQFNQMDPKIRIYIYKPLLKEHTSFLGNEVVATTEALKHKSEVILANRMSQELLDVIEKVCSRDLFHKN</sequence>
<dbReference type="GO" id="GO:0016616">
    <property type="term" value="F:oxidoreductase activity, acting on the CH-OH group of donors, NAD or NADP as acceptor"/>
    <property type="evidence" value="ECO:0007669"/>
    <property type="project" value="InterPro"/>
</dbReference>
<evidence type="ECO:0000313" key="4">
    <source>
        <dbReference type="Proteomes" id="UP000326078"/>
    </source>
</evidence>
<feature type="domain" description="UDP-glucose/GDP-mannose dehydrogenase C-terminal" evidence="2">
    <location>
        <begin position="95"/>
        <end position="185"/>
    </location>
</feature>